<name>A0A7V2SYU2_9BACT</name>
<dbReference type="EMBL" id="DRND01000205">
    <property type="protein sequence ID" value="HFC46727.1"/>
    <property type="molecule type" value="Genomic_DNA"/>
</dbReference>
<dbReference type="AlphaFoldDB" id="A0A7V2SYU2"/>
<dbReference type="PANTHER" id="PTHR10098">
    <property type="entry name" value="RAPSYN-RELATED"/>
    <property type="match status" value="1"/>
</dbReference>
<feature type="domain" description="CHAT" evidence="1">
    <location>
        <begin position="232"/>
        <end position="543"/>
    </location>
</feature>
<dbReference type="PANTHER" id="PTHR10098:SF108">
    <property type="entry name" value="TETRATRICOPEPTIDE REPEAT PROTEIN 28"/>
    <property type="match status" value="1"/>
</dbReference>
<dbReference type="InterPro" id="IPR024983">
    <property type="entry name" value="CHAT_dom"/>
</dbReference>
<reference evidence="2" key="1">
    <citation type="journal article" date="2020" name="mSystems">
        <title>Genome- and Community-Level Interaction Insights into Carbon Utilization and Element Cycling Functions of Hydrothermarchaeota in Hydrothermal Sediment.</title>
        <authorList>
            <person name="Zhou Z."/>
            <person name="Liu Y."/>
            <person name="Xu W."/>
            <person name="Pan J."/>
            <person name="Luo Z.H."/>
            <person name="Li M."/>
        </authorList>
    </citation>
    <scope>NUCLEOTIDE SEQUENCE [LARGE SCALE GENOMIC DNA]</scope>
    <source>
        <strain evidence="2">HyVt-503</strain>
    </source>
</reference>
<evidence type="ECO:0000259" key="1">
    <source>
        <dbReference type="Pfam" id="PF12770"/>
    </source>
</evidence>
<dbReference type="Proteomes" id="UP000885797">
    <property type="component" value="Unassembled WGS sequence"/>
</dbReference>
<sequence length="561" mass="63085">MIERTLSWITLLATGIILFPCLSSVFAKIVLVSPPEEAPILWHSQPRSLTALAESYIQHGLALKKSGRLKEASHEFLLAVLMAEGIRNGFRYKDMEFFSGEYFPLFEAYTNLISCLSERAIRGERHDEFFRHYGRTLSEAALYFSEAIKARYLLSSLFNYPLPLKAQDLLLGKDETLLEYAITENATYIFVVNSKGVRILKADIKESELKDIISQLEKWIDSFKAGGLFEVTAKRAYDLLLSEALKDIPSDQYIIVVPDSFLGLFPFEALVMEYQKGMKEPLFVGDRWTLSYSPSASLLTLLRVKKFIKPSHPLFALGYPIFKTDDSGYKGEGNPQSKKTHDNDKDKECRNAYLFLSRLPWTKKEVLGIAGIMGITPRPPHVLLGANASETNLKKVDLARYRYIHFATHGGTEFCNKKEPLLFLGLKGNKQGDDGLLTFEEIMNMKLNADLVTLSAGSTGNGKIARGEGVLSLGYAFLFAGAKSVVVAHNCPDSQLAAEFMISFYDYLKKGNAKAKAIKMARKKMKEKFKTPFYWASFVLWGDNGNPTTLKPLMLLNVKTR</sequence>
<accession>A0A7V2SYU2</accession>
<proteinExistence type="predicted"/>
<organism evidence="2">
    <name type="scientific">Dissulfuribacter thermophilus</name>
    <dbReference type="NCBI Taxonomy" id="1156395"/>
    <lineage>
        <taxon>Bacteria</taxon>
        <taxon>Pseudomonadati</taxon>
        <taxon>Thermodesulfobacteriota</taxon>
        <taxon>Dissulfuribacteria</taxon>
        <taxon>Dissulfuribacterales</taxon>
        <taxon>Dissulfuribacteraceae</taxon>
        <taxon>Dissulfuribacter</taxon>
    </lineage>
</organism>
<evidence type="ECO:0000313" key="2">
    <source>
        <dbReference type="EMBL" id="HFC46727.1"/>
    </source>
</evidence>
<dbReference type="Pfam" id="PF12770">
    <property type="entry name" value="CHAT"/>
    <property type="match status" value="1"/>
</dbReference>
<comment type="caution">
    <text evidence="2">The sequence shown here is derived from an EMBL/GenBank/DDBJ whole genome shotgun (WGS) entry which is preliminary data.</text>
</comment>
<protein>
    <submittedName>
        <fullName evidence="2">CHAT domain-containing protein</fullName>
    </submittedName>
</protein>
<gene>
    <name evidence="2" type="ORF">ENJ63_02470</name>
</gene>